<evidence type="ECO:0000256" key="5">
    <source>
        <dbReference type="ARBA" id="ARBA00023136"/>
    </source>
</evidence>
<dbReference type="STRING" id="1348114.OM33_02935"/>
<dbReference type="GO" id="GO:0022904">
    <property type="term" value="P:respiratory electron transport chain"/>
    <property type="evidence" value="ECO:0007669"/>
    <property type="project" value="InterPro"/>
</dbReference>
<evidence type="ECO:0000313" key="8">
    <source>
        <dbReference type="EMBL" id="AIY64223.1"/>
    </source>
</evidence>
<dbReference type="PANTHER" id="PTHR30485:SF2">
    <property type="entry name" value="BLL0597 PROTEIN"/>
    <property type="match status" value="1"/>
</dbReference>
<dbReference type="KEGG" id="pseo:OM33_02935"/>
<comment type="subcellular location">
    <subcellularLocation>
        <location evidence="1">Cell membrane</location>
        <topology evidence="1">Multi-pass membrane protein</topology>
    </subcellularLocation>
</comment>
<evidence type="ECO:0000259" key="7">
    <source>
        <dbReference type="Pfam" id="PF01292"/>
    </source>
</evidence>
<dbReference type="InterPro" id="IPR016174">
    <property type="entry name" value="Di-haem_cyt_TM"/>
</dbReference>
<dbReference type="RefSeq" id="WP_038638559.1">
    <property type="nucleotide sequence ID" value="NZ_CP009888.1"/>
</dbReference>
<evidence type="ECO:0000313" key="9">
    <source>
        <dbReference type="Proteomes" id="UP000030341"/>
    </source>
</evidence>
<keyword evidence="4 6" id="KW-1133">Transmembrane helix</keyword>
<dbReference type="AlphaFoldDB" id="A0A0A7ECJ5"/>
<dbReference type="Proteomes" id="UP000030341">
    <property type="component" value="Chromosome 1"/>
</dbReference>
<dbReference type="GO" id="GO:0020037">
    <property type="term" value="F:heme binding"/>
    <property type="evidence" value="ECO:0007669"/>
    <property type="project" value="TreeGrafter"/>
</dbReference>
<dbReference type="InterPro" id="IPR011577">
    <property type="entry name" value="Cyt_b561_bac/Ni-Hgenase"/>
</dbReference>
<evidence type="ECO:0000256" key="4">
    <source>
        <dbReference type="ARBA" id="ARBA00022989"/>
    </source>
</evidence>
<feature type="domain" description="Cytochrome b561 bacterial/Ni-hydrogenase" evidence="7">
    <location>
        <begin position="6"/>
        <end position="174"/>
    </location>
</feature>
<protein>
    <submittedName>
        <fullName evidence="8">Cytochrome</fullName>
    </submittedName>
</protein>
<reference evidence="8 9" key="1">
    <citation type="submission" date="2014-11" db="EMBL/GenBank/DDBJ databases">
        <title>Complete Genome Sequence of Pseudoalteromonas sp. Strain OCN003 Isolated from Kaneohe Bay, Oahu, Hawaii.</title>
        <authorList>
            <person name="Beurmann S."/>
            <person name="Videau P."/>
            <person name="Ushijima B."/>
            <person name="Smith A.M."/>
            <person name="Aeby G.S."/>
            <person name="Callahan S.M."/>
            <person name="Belcaid M."/>
        </authorList>
    </citation>
    <scope>NUCLEOTIDE SEQUENCE [LARGE SCALE GENOMIC DNA]</scope>
    <source>
        <strain evidence="8 9">OCN003</strain>
    </source>
</reference>
<keyword evidence="2" id="KW-1003">Cell membrane</keyword>
<organism evidence="8 9">
    <name type="scientific">Pseudoalteromonas piratica</name>
    <dbReference type="NCBI Taxonomy" id="1348114"/>
    <lineage>
        <taxon>Bacteria</taxon>
        <taxon>Pseudomonadati</taxon>
        <taxon>Pseudomonadota</taxon>
        <taxon>Gammaproteobacteria</taxon>
        <taxon>Alteromonadales</taxon>
        <taxon>Pseudoalteromonadaceae</taxon>
        <taxon>Pseudoalteromonas</taxon>
    </lineage>
</organism>
<keyword evidence="5 6" id="KW-0472">Membrane</keyword>
<dbReference type="EMBL" id="CP009888">
    <property type="protein sequence ID" value="AIY64223.1"/>
    <property type="molecule type" value="Genomic_DNA"/>
</dbReference>
<dbReference type="SUPFAM" id="SSF81342">
    <property type="entry name" value="Transmembrane di-heme cytochromes"/>
    <property type="match status" value="1"/>
</dbReference>
<dbReference type="OrthoDB" id="196472at2"/>
<feature type="transmembrane region" description="Helical" evidence="6">
    <location>
        <begin position="13"/>
        <end position="29"/>
    </location>
</feature>
<proteinExistence type="predicted"/>
<accession>A0A0A7ECJ5</accession>
<feature type="transmembrane region" description="Helical" evidence="6">
    <location>
        <begin position="145"/>
        <end position="162"/>
    </location>
</feature>
<evidence type="ECO:0000256" key="1">
    <source>
        <dbReference type="ARBA" id="ARBA00004651"/>
    </source>
</evidence>
<dbReference type="PANTHER" id="PTHR30485">
    <property type="entry name" value="NI/FE-HYDROGENASE 1 B-TYPE CYTOCHROME SUBUNIT"/>
    <property type="match status" value="1"/>
</dbReference>
<gene>
    <name evidence="8" type="ORF">OM33_02935</name>
</gene>
<dbReference type="InterPro" id="IPR051542">
    <property type="entry name" value="Hydrogenase_cytochrome"/>
</dbReference>
<dbReference type="Pfam" id="PF01292">
    <property type="entry name" value="Ni_hydr_CYTB"/>
    <property type="match status" value="1"/>
</dbReference>
<feature type="transmembrane region" description="Helical" evidence="6">
    <location>
        <begin position="91"/>
        <end position="111"/>
    </location>
</feature>
<dbReference type="HOGENOM" id="CLU_078451_0_0_6"/>
<evidence type="ECO:0000256" key="3">
    <source>
        <dbReference type="ARBA" id="ARBA00022692"/>
    </source>
</evidence>
<dbReference type="eggNOG" id="COG3658">
    <property type="taxonomic scope" value="Bacteria"/>
</dbReference>
<keyword evidence="3 6" id="KW-0812">Transmembrane</keyword>
<evidence type="ECO:0000256" key="2">
    <source>
        <dbReference type="ARBA" id="ARBA00022475"/>
    </source>
</evidence>
<dbReference type="GO" id="GO:0009055">
    <property type="term" value="F:electron transfer activity"/>
    <property type="evidence" value="ECO:0007669"/>
    <property type="project" value="InterPro"/>
</dbReference>
<keyword evidence="9" id="KW-1185">Reference proteome</keyword>
<evidence type="ECO:0000256" key="6">
    <source>
        <dbReference type="SAM" id="Phobius"/>
    </source>
</evidence>
<feature type="transmembrane region" description="Helical" evidence="6">
    <location>
        <begin position="190"/>
        <end position="209"/>
    </location>
</feature>
<name>A0A0A7ECJ5_9GAMM</name>
<feature type="transmembrane region" description="Helical" evidence="6">
    <location>
        <begin position="36"/>
        <end position="57"/>
    </location>
</feature>
<dbReference type="GO" id="GO:0005886">
    <property type="term" value="C:plasma membrane"/>
    <property type="evidence" value="ECO:0007669"/>
    <property type="project" value="UniProtKB-SubCell"/>
</dbReference>
<sequence length="217" mass="23621">MQKTQVWDGFIRFFHWSMVALIALLYYSAENSLMELHFVAGFSLFSLLVTRIIWGVIGSDTAKLSALIHSPKQTFAAIKGASQDAPGHNAAGSYMVIAFLILLLTQAITGLMTTDDIMYDGPLVAMVSSDLSTLASSLHRQMFDFILIAIALHICAIVVYKLKGKALVPPMITGKTSESYPQSVKMKSGWIGFVIFAVLLAVLLTTWGAESVQTLLG</sequence>
<dbReference type="Gene3D" id="1.20.950.20">
    <property type="entry name" value="Transmembrane di-heme cytochromes, Chain C"/>
    <property type="match status" value="1"/>
</dbReference>